<evidence type="ECO:0000313" key="3">
    <source>
        <dbReference type="Proteomes" id="UP001597302"/>
    </source>
</evidence>
<keyword evidence="3" id="KW-1185">Reference proteome</keyword>
<sequence>MSPIRAKPCIGHGMAVWCRLRRYTSIHPCSHVTPLRPVFDVTRRACPQTPAASVPATRGQDADPKQQPHLPGLRNAASRTTLPAQAVRPLMKQGNLMAPLQFVILSDSRSGTSLLSETLNSHPEILCHGEVFHPSPAYHIKGDRKGLTLEDAVALRDHDIDAYMAWVYDHPEARAVGFKMWRSHNQSACDDLIADRAVHKIIYERTNVLARFSSSRLVQATGIYNLPPGKARPGKLDTRITFDRKAFAAYLNKHQSLFSHYRNAAKGPVLDIAYEAIRDGDFSTVLNFLGVSQHDLTPQKAKLHGSAIIDRFEPQFHDTIREVLDTAGHPEWAAE</sequence>
<protein>
    <submittedName>
        <fullName evidence="2">Sulfotransferase</fullName>
    </submittedName>
</protein>
<evidence type="ECO:0000256" key="1">
    <source>
        <dbReference type="SAM" id="MobiDB-lite"/>
    </source>
</evidence>
<feature type="region of interest" description="Disordered" evidence="1">
    <location>
        <begin position="49"/>
        <end position="78"/>
    </location>
</feature>
<organism evidence="2 3">
    <name type="scientific">Paracoccus nototheniae</name>
    <dbReference type="NCBI Taxonomy" id="2489002"/>
    <lineage>
        <taxon>Bacteria</taxon>
        <taxon>Pseudomonadati</taxon>
        <taxon>Pseudomonadota</taxon>
        <taxon>Alphaproteobacteria</taxon>
        <taxon>Rhodobacterales</taxon>
        <taxon>Paracoccaceae</taxon>
        <taxon>Paracoccus</taxon>
    </lineage>
</organism>
<gene>
    <name evidence="2" type="ORF">ACFQ5P_13800</name>
</gene>
<accession>A0ABW4E1R9</accession>
<dbReference type="EMBL" id="JBHTOQ010000028">
    <property type="protein sequence ID" value="MFD1482365.1"/>
    <property type="molecule type" value="Genomic_DNA"/>
</dbReference>
<dbReference type="Gene3D" id="3.40.50.300">
    <property type="entry name" value="P-loop containing nucleotide triphosphate hydrolases"/>
    <property type="match status" value="1"/>
</dbReference>
<comment type="caution">
    <text evidence="2">The sequence shown here is derived from an EMBL/GenBank/DDBJ whole genome shotgun (WGS) entry which is preliminary data.</text>
</comment>
<name>A0ABW4E1R9_9RHOB</name>
<dbReference type="InterPro" id="IPR027417">
    <property type="entry name" value="P-loop_NTPase"/>
</dbReference>
<dbReference type="SUPFAM" id="SSF52540">
    <property type="entry name" value="P-loop containing nucleoside triphosphate hydrolases"/>
    <property type="match status" value="1"/>
</dbReference>
<proteinExistence type="predicted"/>
<evidence type="ECO:0000313" key="2">
    <source>
        <dbReference type="EMBL" id="MFD1482365.1"/>
    </source>
</evidence>
<reference evidence="3" key="1">
    <citation type="journal article" date="2019" name="Int. J. Syst. Evol. Microbiol.">
        <title>The Global Catalogue of Microorganisms (GCM) 10K type strain sequencing project: providing services to taxonomists for standard genome sequencing and annotation.</title>
        <authorList>
            <consortium name="The Broad Institute Genomics Platform"/>
            <consortium name="The Broad Institute Genome Sequencing Center for Infectious Disease"/>
            <person name="Wu L."/>
            <person name="Ma J."/>
        </authorList>
    </citation>
    <scope>NUCLEOTIDE SEQUENCE [LARGE SCALE GENOMIC DNA]</scope>
    <source>
        <strain evidence="3">CCM 8875</strain>
    </source>
</reference>
<dbReference type="Proteomes" id="UP001597302">
    <property type="component" value="Unassembled WGS sequence"/>
</dbReference>
<dbReference type="RefSeq" id="WP_131572668.1">
    <property type="nucleotide sequence ID" value="NZ_CBCSAJ010000016.1"/>
</dbReference>